<proteinExistence type="inferred from homology"/>
<name>A0A6M1RPF6_9BACT</name>
<dbReference type="PANTHER" id="PTHR36842">
    <property type="entry name" value="PROTEIN TOLB HOMOLOG"/>
    <property type="match status" value="1"/>
</dbReference>
<accession>A0A6M1RPF6</accession>
<reference evidence="2 3" key="1">
    <citation type="submission" date="2020-02" db="EMBL/GenBank/DDBJ databases">
        <title>Draft genome sequence of Limisphaera ngatamarikiensis NGM72.4T, a thermophilic Verrucomicrobia grouped in subdivision 3.</title>
        <authorList>
            <person name="Carere C.R."/>
            <person name="Steen J."/>
            <person name="Hugenholtz P."/>
            <person name="Stott M.B."/>
        </authorList>
    </citation>
    <scope>NUCLEOTIDE SEQUENCE [LARGE SCALE GENOMIC DNA]</scope>
    <source>
        <strain evidence="2 3">NGM72.4</strain>
    </source>
</reference>
<dbReference type="RefSeq" id="WP_165106100.1">
    <property type="nucleotide sequence ID" value="NZ_JAAKYA010000023.1"/>
</dbReference>
<dbReference type="EMBL" id="JAAKYA010000023">
    <property type="protein sequence ID" value="NGO38555.1"/>
    <property type="molecule type" value="Genomic_DNA"/>
</dbReference>
<dbReference type="InterPro" id="IPR011659">
    <property type="entry name" value="WD40"/>
</dbReference>
<evidence type="ECO:0000313" key="3">
    <source>
        <dbReference type="Proteomes" id="UP000477311"/>
    </source>
</evidence>
<dbReference type="Gene3D" id="2.120.10.30">
    <property type="entry name" value="TolB, C-terminal domain"/>
    <property type="match status" value="1"/>
</dbReference>
<sequence>MKRGIFGRMGWWVLGLGLWGLWVWTARPQEIQIRKEVLWQPGTARPIPIVLNGFEGEAAAVLRFDLEVAGFQIVGPESAEFELKGGRTGGGLEGALVDRQSRVTLWARVYSGGTLRYQAHAMADDVVLAVTGRPGIAQTRIAFKVESDGTSEIYVSDYDGYGARAVTQDRSLVAAPCWAPGRLVLYYTSYKSGNPDILRHDLTTGRREVVSGHPGLNTSVAISPDGQRMAMILSKDGATELYTARADGSGLKRLTFSREDKSSPTWSPDGRWICFATRQNGRRILARIPAEGGSVQRIATAGVSNPSEPDWSPDGKWIAFTAQMGGFEICVVPAEGGAATVLVGGEDPSWAPNSRTLIFTRRQGGRKVLSLLDVATRQVKDVARVAGNSSQPSWAR</sequence>
<dbReference type="SUPFAM" id="SSF69304">
    <property type="entry name" value="Tricorn protease N-terminal domain"/>
    <property type="match status" value="1"/>
</dbReference>
<comment type="caution">
    <text evidence="2">The sequence shown here is derived from an EMBL/GenBank/DDBJ whole genome shotgun (WGS) entry which is preliminary data.</text>
</comment>
<gene>
    <name evidence="2" type="ORF">G4L39_03960</name>
</gene>
<protein>
    <recommendedName>
        <fullName evidence="4">Biopolymer transporter Tol</fullName>
    </recommendedName>
</protein>
<dbReference type="PANTHER" id="PTHR36842:SF1">
    <property type="entry name" value="PROTEIN TOLB"/>
    <property type="match status" value="1"/>
</dbReference>
<evidence type="ECO:0000313" key="2">
    <source>
        <dbReference type="EMBL" id="NGO38555.1"/>
    </source>
</evidence>
<comment type="similarity">
    <text evidence="1">Belongs to the TolB family.</text>
</comment>
<organism evidence="2 3">
    <name type="scientific">Limisphaera ngatamarikiensis</name>
    <dbReference type="NCBI Taxonomy" id="1324935"/>
    <lineage>
        <taxon>Bacteria</taxon>
        <taxon>Pseudomonadati</taxon>
        <taxon>Verrucomicrobiota</taxon>
        <taxon>Verrucomicrobiia</taxon>
        <taxon>Limisphaerales</taxon>
        <taxon>Limisphaeraceae</taxon>
        <taxon>Limisphaera</taxon>
    </lineage>
</organism>
<dbReference type="AlphaFoldDB" id="A0A6M1RPF6"/>
<dbReference type="InterPro" id="IPR011042">
    <property type="entry name" value="6-blade_b-propeller_TolB-like"/>
</dbReference>
<dbReference type="Pfam" id="PF07676">
    <property type="entry name" value="PD40"/>
    <property type="match status" value="4"/>
</dbReference>
<evidence type="ECO:0008006" key="4">
    <source>
        <dbReference type="Google" id="ProtNLM"/>
    </source>
</evidence>
<dbReference type="Proteomes" id="UP000477311">
    <property type="component" value="Unassembled WGS sequence"/>
</dbReference>
<keyword evidence="3" id="KW-1185">Reference proteome</keyword>
<evidence type="ECO:0000256" key="1">
    <source>
        <dbReference type="ARBA" id="ARBA00009820"/>
    </source>
</evidence>